<reference evidence="1 2" key="1">
    <citation type="submission" date="2023-09" db="EMBL/GenBank/DDBJ databases">
        <title>Xinfangfangia sedmenti sp. nov., isolated the sedment.</title>
        <authorList>
            <person name="Xu L."/>
        </authorList>
    </citation>
    <scope>NUCLEOTIDE SEQUENCE [LARGE SCALE GENOMIC DNA]</scope>
    <source>
        <strain evidence="1 2">LG-4</strain>
    </source>
</reference>
<gene>
    <name evidence="1" type="ORF">RGD00_19930</name>
</gene>
<dbReference type="RefSeq" id="WP_310459029.1">
    <property type="nucleotide sequence ID" value="NZ_JAVKPH010000037.1"/>
</dbReference>
<evidence type="ECO:0008006" key="3">
    <source>
        <dbReference type="Google" id="ProtNLM"/>
    </source>
</evidence>
<proteinExistence type="predicted"/>
<dbReference type="SUPFAM" id="SSF56300">
    <property type="entry name" value="Metallo-dependent phosphatases"/>
    <property type="match status" value="1"/>
</dbReference>
<accession>A0ABU1FDB8</accession>
<evidence type="ECO:0000313" key="2">
    <source>
        <dbReference type="Proteomes" id="UP001247754"/>
    </source>
</evidence>
<comment type="caution">
    <text evidence="1">The sequence shown here is derived from an EMBL/GenBank/DDBJ whole genome shotgun (WGS) entry which is preliminary data.</text>
</comment>
<evidence type="ECO:0000313" key="1">
    <source>
        <dbReference type="EMBL" id="MDR5654886.1"/>
    </source>
</evidence>
<protein>
    <recommendedName>
        <fullName evidence="3">Calcineurin-like phosphoesterase domain-containing protein</fullName>
    </recommendedName>
</protein>
<name>A0ABU1FDB8_9RHOB</name>
<sequence>MRPIKKLLWVSDGHACSTESAQEFERFSWLGHFIAKEKPDTIVFGGDFWDNPSLNTHKGSTLLPSAGKEAPGAAAKHDILKDWNAGRDAMMKILGVFKADNERHRKAGHRERIYDPDAYYLEGNHEEFWTRARIKHPSIGSLVSNEAAIEFLNGVGIQWVPAREKLLLGGVAFQHIHPDGRGQPIVLNSLLPELLMSNVSGHTHGYGEREKIRADGKVQRAIVGGCWKSPERLGTKDRPGLLLMEDVFQGEFHHKFIPQHVVAREYRSITWGLAAA</sequence>
<organism evidence="1 2">
    <name type="scientific">Ruixingdingia sedimenti</name>
    <dbReference type="NCBI Taxonomy" id="3073604"/>
    <lineage>
        <taxon>Bacteria</taxon>
        <taxon>Pseudomonadati</taxon>
        <taxon>Pseudomonadota</taxon>
        <taxon>Alphaproteobacteria</taxon>
        <taxon>Rhodobacterales</taxon>
        <taxon>Paracoccaceae</taxon>
        <taxon>Ruixingdingia</taxon>
    </lineage>
</organism>
<dbReference type="EMBL" id="JAVKPH010000037">
    <property type="protein sequence ID" value="MDR5654886.1"/>
    <property type="molecule type" value="Genomic_DNA"/>
</dbReference>
<dbReference type="InterPro" id="IPR029052">
    <property type="entry name" value="Metallo-depent_PP-like"/>
</dbReference>
<keyword evidence="2" id="KW-1185">Reference proteome</keyword>
<dbReference type="Proteomes" id="UP001247754">
    <property type="component" value="Unassembled WGS sequence"/>
</dbReference>